<evidence type="ECO:0000256" key="1">
    <source>
        <dbReference type="SAM" id="Phobius"/>
    </source>
</evidence>
<keyword evidence="3" id="KW-1185">Reference proteome</keyword>
<feature type="transmembrane region" description="Helical" evidence="1">
    <location>
        <begin position="56"/>
        <end position="76"/>
    </location>
</feature>
<keyword evidence="1" id="KW-1133">Transmembrane helix</keyword>
<evidence type="ECO:0000313" key="2">
    <source>
        <dbReference type="EMBL" id="UQN30581.1"/>
    </source>
</evidence>
<gene>
    <name evidence="2" type="ORF">M4486_04510</name>
</gene>
<evidence type="ECO:0000313" key="3">
    <source>
        <dbReference type="Proteomes" id="UP001055868"/>
    </source>
</evidence>
<dbReference type="Proteomes" id="UP001055868">
    <property type="component" value="Chromosome"/>
</dbReference>
<sequence>MNTRDRVPAAPVDIPGTVLATWRDCGRVYFWQVRGWVHGTTRSWSKRRLRAAIRNSLFAACGLIMSPLLVPVYAVMIASPHSRYYLDVERTAVLAVAATKRSWLIQDHASAQPGSGAGKVLREKLLPTILSAADRHRIPIVLETSVPELETAYQRDIPGLHFVEDAHLGRKTYRRDPTPSAGAGE</sequence>
<accession>A0ABY4N9V5</accession>
<dbReference type="RefSeq" id="WP_249479947.1">
    <property type="nucleotide sequence ID" value="NZ_CP097218.1"/>
</dbReference>
<keyword evidence="1" id="KW-0472">Membrane</keyword>
<organism evidence="2 3">
    <name type="scientific">Brachybacterium kimchii</name>
    <dbReference type="NCBI Taxonomy" id="2942909"/>
    <lineage>
        <taxon>Bacteria</taxon>
        <taxon>Bacillati</taxon>
        <taxon>Actinomycetota</taxon>
        <taxon>Actinomycetes</taxon>
        <taxon>Micrococcales</taxon>
        <taxon>Dermabacteraceae</taxon>
        <taxon>Brachybacterium</taxon>
    </lineage>
</organism>
<evidence type="ECO:0008006" key="4">
    <source>
        <dbReference type="Google" id="ProtNLM"/>
    </source>
</evidence>
<keyword evidence="1" id="KW-0812">Transmembrane</keyword>
<reference evidence="2" key="1">
    <citation type="submission" date="2022-05" db="EMBL/GenBank/DDBJ databases">
        <title>Genomic analysis of Brachybacterium sp. CBA3104.</title>
        <authorList>
            <person name="Roh S.W."/>
            <person name="Kim Y.B."/>
            <person name="Kim Y."/>
        </authorList>
    </citation>
    <scope>NUCLEOTIDE SEQUENCE</scope>
    <source>
        <strain evidence="2">CBA3104</strain>
    </source>
</reference>
<name>A0ABY4N9V5_9MICO</name>
<proteinExistence type="predicted"/>
<dbReference type="EMBL" id="CP097218">
    <property type="protein sequence ID" value="UQN30581.1"/>
    <property type="molecule type" value="Genomic_DNA"/>
</dbReference>
<protein>
    <recommendedName>
        <fullName evidence="4">Phospholipid/glycerol acyltransferase domain-containing protein</fullName>
    </recommendedName>
</protein>